<organism evidence="1 2">
    <name type="scientific">Corchorus olitorius</name>
    <dbReference type="NCBI Taxonomy" id="93759"/>
    <lineage>
        <taxon>Eukaryota</taxon>
        <taxon>Viridiplantae</taxon>
        <taxon>Streptophyta</taxon>
        <taxon>Embryophyta</taxon>
        <taxon>Tracheophyta</taxon>
        <taxon>Spermatophyta</taxon>
        <taxon>Magnoliopsida</taxon>
        <taxon>eudicotyledons</taxon>
        <taxon>Gunneridae</taxon>
        <taxon>Pentapetalae</taxon>
        <taxon>rosids</taxon>
        <taxon>malvids</taxon>
        <taxon>Malvales</taxon>
        <taxon>Malvaceae</taxon>
        <taxon>Grewioideae</taxon>
        <taxon>Apeibeae</taxon>
        <taxon>Corchorus</taxon>
    </lineage>
</organism>
<dbReference type="OrthoDB" id="5376140at2759"/>
<dbReference type="GO" id="GO:0005634">
    <property type="term" value="C:nucleus"/>
    <property type="evidence" value="ECO:0007669"/>
    <property type="project" value="TreeGrafter"/>
</dbReference>
<accession>A0A1R3H0U7</accession>
<evidence type="ECO:0000313" key="2">
    <source>
        <dbReference type="Proteomes" id="UP000187203"/>
    </source>
</evidence>
<dbReference type="PANTHER" id="PTHR10629:SF42">
    <property type="entry name" value="DNA (CYTOSINE-5)-METHYLTRANSFERASE CMT1-RELATED"/>
    <property type="match status" value="1"/>
</dbReference>
<name>A0A1R3H0U7_9ROSI</name>
<dbReference type="STRING" id="93759.A0A1R3H0U7"/>
<dbReference type="GO" id="GO:0003677">
    <property type="term" value="F:DNA binding"/>
    <property type="evidence" value="ECO:0007669"/>
    <property type="project" value="TreeGrafter"/>
</dbReference>
<dbReference type="Gene3D" id="3.90.120.10">
    <property type="entry name" value="DNA Methylase, subunit A, domain 2"/>
    <property type="match status" value="1"/>
</dbReference>
<dbReference type="InterPro" id="IPR050390">
    <property type="entry name" value="C5-Methyltransferase"/>
</dbReference>
<dbReference type="PANTHER" id="PTHR10629">
    <property type="entry name" value="CYTOSINE-SPECIFIC METHYLTRANSFERASE"/>
    <property type="match status" value="1"/>
</dbReference>
<protein>
    <submittedName>
        <fullName evidence="1">DNA (Cytosine-5)-methyltransferase 1-like protein</fullName>
    </submittedName>
</protein>
<reference evidence="2" key="1">
    <citation type="submission" date="2013-09" db="EMBL/GenBank/DDBJ databases">
        <title>Corchorus olitorius genome sequencing.</title>
        <authorList>
            <person name="Alam M."/>
            <person name="Haque M.S."/>
            <person name="Islam M.S."/>
            <person name="Emdad E.M."/>
            <person name="Islam M.M."/>
            <person name="Ahmed B."/>
            <person name="Halim A."/>
            <person name="Hossen Q.M.M."/>
            <person name="Hossain M.Z."/>
            <person name="Ahmed R."/>
            <person name="Khan M.M."/>
            <person name="Islam R."/>
            <person name="Rashid M.M."/>
            <person name="Khan S.A."/>
            <person name="Rahman M.S."/>
            <person name="Alam M."/>
            <person name="Yahiya A.S."/>
            <person name="Khan M.S."/>
            <person name="Azam M.S."/>
            <person name="Haque T."/>
            <person name="Lashkar M.Z.H."/>
            <person name="Akhand A.I."/>
            <person name="Morshed G."/>
            <person name="Roy S."/>
            <person name="Uddin K.S."/>
            <person name="Rabeya T."/>
            <person name="Hossain A.S."/>
            <person name="Chowdhury A."/>
            <person name="Snigdha A.R."/>
            <person name="Mortoza M.S."/>
            <person name="Matin S.A."/>
            <person name="Hoque S.M.E."/>
            <person name="Islam M.K."/>
            <person name="Roy D.K."/>
            <person name="Haider R."/>
            <person name="Moosa M.M."/>
            <person name="Elias S.M."/>
            <person name="Hasan A.M."/>
            <person name="Jahan S."/>
            <person name="Shafiuddin M."/>
            <person name="Mahmood N."/>
            <person name="Shommy N.S."/>
        </authorList>
    </citation>
    <scope>NUCLEOTIDE SEQUENCE [LARGE SCALE GENOMIC DNA]</scope>
    <source>
        <strain evidence="2">cv. O-4</strain>
    </source>
</reference>
<proteinExistence type="predicted"/>
<dbReference type="AlphaFoldDB" id="A0A1R3H0U7"/>
<sequence>MLMILNMFVTFRTKRDLPGVVVGKDNRVKWDPTQKRKMAPDYAMKFVKGKSTKPFGRLWMDEIVNTVVTRAKPHNQIIIHPSQDRVRTYNPGKC</sequence>
<dbReference type="GO" id="GO:0044027">
    <property type="term" value="P:negative regulation of gene expression via chromosomal CpG island methylation"/>
    <property type="evidence" value="ECO:0007669"/>
    <property type="project" value="TreeGrafter"/>
</dbReference>
<evidence type="ECO:0000313" key="1">
    <source>
        <dbReference type="EMBL" id="OMO63974.1"/>
    </source>
</evidence>
<dbReference type="EMBL" id="AWUE01021029">
    <property type="protein sequence ID" value="OMO63974.1"/>
    <property type="molecule type" value="Genomic_DNA"/>
</dbReference>
<dbReference type="GO" id="GO:0003886">
    <property type="term" value="F:DNA (cytosine-5-)-methyltransferase activity"/>
    <property type="evidence" value="ECO:0007669"/>
    <property type="project" value="TreeGrafter"/>
</dbReference>
<comment type="caution">
    <text evidence="1">The sequence shown here is derived from an EMBL/GenBank/DDBJ whole genome shotgun (WGS) entry which is preliminary data.</text>
</comment>
<gene>
    <name evidence="1" type="ORF">COLO4_32147</name>
</gene>
<keyword evidence="2" id="KW-1185">Reference proteome</keyword>
<dbReference type="Proteomes" id="UP000187203">
    <property type="component" value="Unassembled WGS sequence"/>
</dbReference>